<protein>
    <submittedName>
        <fullName evidence="1">Uncharacterized protein</fullName>
    </submittedName>
</protein>
<comment type="caution">
    <text evidence="1">The sequence shown here is derived from an EMBL/GenBank/DDBJ whole genome shotgun (WGS) entry which is preliminary data.</text>
</comment>
<gene>
    <name evidence="1" type="ORF">NDU88_006712</name>
</gene>
<accession>A0AAV7NR07</accession>
<feature type="non-terminal residue" evidence="1">
    <location>
        <position position="1"/>
    </location>
</feature>
<organism evidence="1 2">
    <name type="scientific">Pleurodeles waltl</name>
    <name type="common">Iberian ribbed newt</name>
    <dbReference type="NCBI Taxonomy" id="8319"/>
    <lineage>
        <taxon>Eukaryota</taxon>
        <taxon>Metazoa</taxon>
        <taxon>Chordata</taxon>
        <taxon>Craniata</taxon>
        <taxon>Vertebrata</taxon>
        <taxon>Euteleostomi</taxon>
        <taxon>Amphibia</taxon>
        <taxon>Batrachia</taxon>
        <taxon>Caudata</taxon>
        <taxon>Salamandroidea</taxon>
        <taxon>Salamandridae</taxon>
        <taxon>Pleurodelinae</taxon>
        <taxon>Pleurodeles</taxon>
    </lineage>
</organism>
<dbReference type="Proteomes" id="UP001066276">
    <property type="component" value="Chromosome 8"/>
</dbReference>
<sequence length="73" mass="8481">LTELHCFSRLLQNTPDLLIFTVVSSELIFKQKVRCCFWDQSHLATGYMLCYELDVDVLKSWNLSSSIMKKPPV</sequence>
<name>A0AAV7NR07_PLEWA</name>
<dbReference type="EMBL" id="JANPWB010000012">
    <property type="protein sequence ID" value="KAJ1118521.1"/>
    <property type="molecule type" value="Genomic_DNA"/>
</dbReference>
<proteinExistence type="predicted"/>
<evidence type="ECO:0000313" key="2">
    <source>
        <dbReference type="Proteomes" id="UP001066276"/>
    </source>
</evidence>
<evidence type="ECO:0000313" key="1">
    <source>
        <dbReference type="EMBL" id="KAJ1118521.1"/>
    </source>
</evidence>
<keyword evidence="2" id="KW-1185">Reference proteome</keyword>
<feature type="non-terminal residue" evidence="1">
    <location>
        <position position="73"/>
    </location>
</feature>
<reference evidence="1" key="1">
    <citation type="journal article" date="2022" name="bioRxiv">
        <title>Sequencing and chromosome-scale assembly of the giantPleurodeles waltlgenome.</title>
        <authorList>
            <person name="Brown T."/>
            <person name="Elewa A."/>
            <person name="Iarovenko S."/>
            <person name="Subramanian E."/>
            <person name="Araus A.J."/>
            <person name="Petzold A."/>
            <person name="Susuki M."/>
            <person name="Suzuki K.-i.T."/>
            <person name="Hayashi T."/>
            <person name="Toyoda A."/>
            <person name="Oliveira C."/>
            <person name="Osipova E."/>
            <person name="Leigh N.D."/>
            <person name="Simon A."/>
            <person name="Yun M.H."/>
        </authorList>
    </citation>
    <scope>NUCLEOTIDE SEQUENCE</scope>
    <source>
        <strain evidence="1">20211129_DDA</strain>
        <tissue evidence="1">Liver</tissue>
    </source>
</reference>
<dbReference type="AlphaFoldDB" id="A0AAV7NR07"/>